<keyword evidence="6 10" id="KW-0812">Transmembrane</keyword>
<dbReference type="GO" id="GO:0005886">
    <property type="term" value="C:plasma membrane"/>
    <property type="evidence" value="ECO:0007669"/>
    <property type="project" value="UniProtKB-SubCell"/>
</dbReference>
<dbReference type="NCBIfam" id="NF037980">
    <property type="entry name" value="T2SS_GspK"/>
    <property type="match status" value="1"/>
</dbReference>
<reference evidence="13" key="1">
    <citation type="submission" date="2009-10" db="EMBL/GenBank/DDBJ databases">
        <title>Diversity of trophic interactions inside an arsenic-rich microbial ecosystem.</title>
        <authorList>
            <person name="Bertin P.N."/>
            <person name="Heinrich-Salmeron A."/>
            <person name="Pelletier E."/>
            <person name="Goulhen-Chollet F."/>
            <person name="Arsene-Ploetze F."/>
            <person name="Gallien S."/>
            <person name="Calteau A."/>
            <person name="Vallenet D."/>
            <person name="Casiot C."/>
            <person name="Chane-Woon-Ming B."/>
            <person name="Giloteaux L."/>
            <person name="Barakat M."/>
            <person name="Bonnefoy V."/>
            <person name="Bruneel O."/>
            <person name="Chandler M."/>
            <person name="Cleiss J."/>
            <person name="Duran R."/>
            <person name="Elbaz-Poulichet F."/>
            <person name="Fonknechten N."/>
            <person name="Lauga B."/>
            <person name="Mornico D."/>
            <person name="Ortet P."/>
            <person name="Schaeffer C."/>
            <person name="Siguier P."/>
            <person name="Alexander Thil Smith A."/>
            <person name="Van Dorsselaer A."/>
            <person name="Weissenbach J."/>
            <person name="Medigue C."/>
            <person name="Le Paslier D."/>
        </authorList>
    </citation>
    <scope>NUCLEOTIDE SEQUENCE</scope>
</reference>
<feature type="domain" description="T2SS protein K first SAM-like" evidence="12">
    <location>
        <begin position="127"/>
        <end position="229"/>
    </location>
</feature>
<protein>
    <submittedName>
        <fullName evidence="13">Putative General secretion pathway protein K</fullName>
    </submittedName>
</protein>
<evidence type="ECO:0000256" key="3">
    <source>
        <dbReference type="ARBA" id="ARBA00022448"/>
    </source>
</evidence>
<name>E6PJZ8_9ZZZZ</name>
<evidence type="ECO:0000256" key="8">
    <source>
        <dbReference type="ARBA" id="ARBA00022989"/>
    </source>
</evidence>
<dbReference type="AlphaFoldDB" id="E6PJZ8"/>
<evidence type="ECO:0000259" key="12">
    <source>
        <dbReference type="Pfam" id="PF21687"/>
    </source>
</evidence>
<dbReference type="InterPro" id="IPR038072">
    <property type="entry name" value="GspK_central_sf"/>
</dbReference>
<keyword evidence="3" id="KW-0813">Transport</keyword>
<comment type="caution">
    <text evidence="13">The sequence shown here is derived from an EMBL/GenBank/DDBJ whole genome shotgun (WGS) entry which is preliminary data.</text>
</comment>
<dbReference type="PANTHER" id="PTHR38831">
    <property type="entry name" value="TYPE II SECRETION SYSTEM PROTEIN K"/>
    <property type="match status" value="1"/>
</dbReference>
<comment type="subcellular location">
    <subcellularLocation>
        <location evidence="1">Cell inner membrane</location>
    </subcellularLocation>
</comment>
<gene>
    <name evidence="13" type="ORF">CARN2_0638</name>
</gene>
<keyword evidence="4" id="KW-1003">Cell membrane</keyword>
<accession>E6PJZ8</accession>
<dbReference type="EMBL" id="CABM01000003">
    <property type="protein sequence ID" value="CBH95249.1"/>
    <property type="molecule type" value="Genomic_DNA"/>
</dbReference>
<evidence type="ECO:0000256" key="9">
    <source>
        <dbReference type="ARBA" id="ARBA00023136"/>
    </source>
</evidence>
<dbReference type="SUPFAM" id="SSF47781">
    <property type="entry name" value="RuvA domain 2-like"/>
    <property type="match status" value="1"/>
</dbReference>
<dbReference type="Gene3D" id="3.30.1300.30">
    <property type="entry name" value="GSPII I/J protein-like"/>
    <property type="match status" value="1"/>
</dbReference>
<keyword evidence="9 10" id="KW-0472">Membrane</keyword>
<evidence type="ECO:0000256" key="7">
    <source>
        <dbReference type="ARBA" id="ARBA00022927"/>
    </source>
</evidence>
<keyword evidence="8 10" id="KW-1133">Transmembrane helix</keyword>
<dbReference type="Gene3D" id="1.10.40.60">
    <property type="entry name" value="EpsJ-like"/>
    <property type="match status" value="2"/>
</dbReference>
<dbReference type="InterPro" id="IPR005628">
    <property type="entry name" value="GspK"/>
</dbReference>
<dbReference type="InterPro" id="IPR049031">
    <property type="entry name" value="T2SSK_SAM-like_1st"/>
</dbReference>
<organism evidence="13">
    <name type="scientific">mine drainage metagenome</name>
    <dbReference type="NCBI Taxonomy" id="410659"/>
    <lineage>
        <taxon>unclassified sequences</taxon>
        <taxon>metagenomes</taxon>
        <taxon>ecological metagenomes</taxon>
    </lineage>
</organism>
<proteinExistence type="inferred from homology"/>
<dbReference type="InterPro" id="IPR010994">
    <property type="entry name" value="RuvA_2-like"/>
</dbReference>
<evidence type="ECO:0000256" key="4">
    <source>
        <dbReference type="ARBA" id="ARBA00022475"/>
    </source>
</evidence>
<dbReference type="InterPro" id="IPR045584">
    <property type="entry name" value="Pilin-like"/>
</dbReference>
<evidence type="ECO:0000256" key="10">
    <source>
        <dbReference type="SAM" id="Phobius"/>
    </source>
</evidence>
<dbReference type="SUPFAM" id="SSF54523">
    <property type="entry name" value="Pili subunits"/>
    <property type="match status" value="1"/>
</dbReference>
<dbReference type="Pfam" id="PF03934">
    <property type="entry name" value="T2SSK"/>
    <property type="match status" value="1"/>
</dbReference>
<evidence type="ECO:0000259" key="11">
    <source>
        <dbReference type="Pfam" id="PF03934"/>
    </source>
</evidence>
<keyword evidence="5" id="KW-0997">Cell inner membrane</keyword>
<sequence>MQLRKSMAQPMSPAARTRGAALITALLIAALAAVMVSGMFWRQWGAISREQTAKQATQARWILRGAVDWARLILREDARNSSVDTLSEPWAVPLAESRLSTFLAARGQSVGSLPEAWLEGHITDAQSRFNLANLAPGGRIDPNALAVLQRLCATLGVSEDVAQTLANGVAAALLATAAAPGSAASQPALGANAGQASSLPVQQLQDLARLSPAVAQALPALLADVTLLPTPTPVNANTAGANVLAAVLNISADAAARLVQSRKQNYFRNTGDITTALGQQAHPDINPTLVSVSSGFFDATARVRIGHFEYAERALIQRVGLITLVLRMQRVPPWLAAAPAPAS</sequence>
<dbReference type="Pfam" id="PF21687">
    <property type="entry name" value="T2SSK_1st"/>
    <property type="match status" value="1"/>
</dbReference>
<evidence type="ECO:0000256" key="2">
    <source>
        <dbReference type="ARBA" id="ARBA00007246"/>
    </source>
</evidence>
<dbReference type="GO" id="GO:0009306">
    <property type="term" value="P:protein secretion"/>
    <property type="evidence" value="ECO:0007669"/>
    <property type="project" value="InterPro"/>
</dbReference>
<dbReference type="SUPFAM" id="SSF158544">
    <property type="entry name" value="GspK insert domain-like"/>
    <property type="match status" value="1"/>
</dbReference>
<evidence type="ECO:0000313" key="13">
    <source>
        <dbReference type="EMBL" id="CBH95249.1"/>
    </source>
</evidence>
<evidence type="ECO:0000256" key="5">
    <source>
        <dbReference type="ARBA" id="ARBA00022519"/>
    </source>
</evidence>
<keyword evidence="7" id="KW-0653">Protein transport</keyword>
<evidence type="ECO:0000256" key="6">
    <source>
        <dbReference type="ARBA" id="ARBA00022692"/>
    </source>
</evidence>
<dbReference type="PIRSF" id="PIRSF002786">
    <property type="entry name" value="XcpX"/>
    <property type="match status" value="1"/>
</dbReference>
<dbReference type="InterPro" id="IPR049179">
    <property type="entry name" value="T2SSK_SAM-like_2nd"/>
</dbReference>
<feature type="transmembrane region" description="Helical" evidence="10">
    <location>
        <begin position="20"/>
        <end position="41"/>
    </location>
</feature>
<feature type="domain" description="T2SS protein K second SAM-like" evidence="11">
    <location>
        <begin position="234"/>
        <end position="292"/>
    </location>
</feature>
<comment type="similarity">
    <text evidence="2">Belongs to the GSP K family.</text>
</comment>
<evidence type="ECO:0000256" key="1">
    <source>
        <dbReference type="ARBA" id="ARBA00004533"/>
    </source>
</evidence>
<dbReference type="PANTHER" id="PTHR38831:SF1">
    <property type="entry name" value="TYPE II SECRETION SYSTEM PROTEIN K-RELATED"/>
    <property type="match status" value="1"/>
</dbReference>